<evidence type="ECO:0000313" key="1">
    <source>
        <dbReference type="EMBL" id="KAJ8124050.1"/>
    </source>
</evidence>
<accession>A0ACC2J9E0</accession>
<sequence>MSIGRTPPGHLLALGGLGAIMLWGVAFFNGTLDNMNAAIAKGMFPDGRPLRSTYTGFAPLDGRIGYLVAFYEVLSNGTTLGPRLLFVNINFLISASNLWLFVESRRRGVRNMALRHPVPFMILWLGLGAAFLQPLYFWLHTRTKATVRDPTVPHNEAIALFVAVLPSFLTPLLLFLPTWFGLDTFQHHGYIGLFLASPFAIVVSCVTVVGLLAPWYGFVSKKDPQRPNADKPWIVATFTLVGILSAIVHLGCIGTSLYSTGRDLSLSRVYLPSPGKMHSFAAGLASGNETLASHLPAAYHVLFEGYHLFTQLDYAIVSAACVVFTHWMLHNRGGDRVKVGMTMSAVELRDLLLIVLGTLTIGPGAAGSLALAVREGKLRKLAMSDAQKAK</sequence>
<dbReference type="EMBL" id="JAPESX010000015">
    <property type="protein sequence ID" value="KAJ8124050.1"/>
    <property type="molecule type" value="Genomic_DNA"/>
</dbReference>
<protein>
    <submittedName>
        <fullName evidence="1">Uncharacterized protein</fullName>
    </submittedName>
</protein>
<evidence type="ECO:0000313" key="2">
    <source>
        <dbReference type="Proteomes" id="UP001153334"/>
    </source>
</evidence>
<reference evidence="1" key="1">
    <citation type="submission" date="2022-11" db="EMBL/GenBank/DDBJ databases">
        <title>Genome Sequence of Nemania bipapillata.</title>
        <authorList>
            <person name="Buettner E."/>
        </authorList>
    </citation>
    <scope>NUCLEOTIDE SEQUENCE</scope>
    <source>
        <strain evidence="1">CP14</strain>
    </source>
</reference>
<comment type="caution">
    <text evidence="1">The sequence shown here is derived from an EMBL/GenBank/DDBJ whole genome shotgun (WGS) entry which is preliminary data.</text>
</comment>
<name>A0ACC2J9E0_9PEZI</name>
<dbReference type="Proteomes" id="UP001153334">
    <property type="component" value="Unassembled WGS sequence"/>
</dbReference>
<proteinExistence type="predicted"/>
<organism evidence="1 2">
    <name type="scientific">Nemania bipapillata</name>
    <dbReference type="NCBI Taxonomy" id="110536"/>
    <lineage>
        <taxon>Eukaryota</taxon>
        <taxon>Fungi</taxon>
        <taxon>Dikarya</taxon>
        <taxon>Ascomycota</taxon>
        <taxon>Pezizomycotina</taxon>
        <taxon>Sordariomycetes</taxon>
        <taxon>Xylariomycetidae</taxon>
        <taxon>Xylariales</taxon>
        <taxon>Xylariaceae</taxon>
        <taxon>Nemania</taxon>
    </lineage>
</organism>
<keyword evidence="2" id="KW-1185">Reference proteome</keyword>
<gene>
    <name evidence="1" type="ORF">ONZ43_g143</name>
</gene>